<evidence type="ECO:0000313" key="8">
    <source>
        <dbReference type="EMBL" id="MBO3732991.1"/>
    </source>
</evidence>
<dbReference type="EMBL" id="JAGFNP010000004">
    <property type="protein sequence ID" value="MBO3732991.1"/>
    <property type="molecule type" value="Genomic_DNA"/>
</dbReference>
<dbReference type="InterPro" id="IPR020846">
    <property type="entry name" value="MFS_dom"/>
</dbReference>
<feature type="transmembrane region" description="Helical" evidence="6">
    <location>
        <begin position="178"/>
        <end position="199"/>
    </location>
</feature>
<feature type="transmembrane region" description="Helical" evidence="6">
    <location>
        <begin position="23"/>
        <end position="46"/>
    </location>
</feature>
<protein>
    <submittedName>
        <fullName evidence="8">MFS transporter</fullName>
    </submittedName>
</protein>
<evidence type="ECO:0000256" key="2">
    <source>
        <dbReference type="ARBA" id="ARBA00022448"/>
    </source>
</evidence>
<feature type="transmembrane region" description="Helical" evidence="6">
    <location>
        <begin position="355"/>
        <end position="373"/>
    </location>
</feature>
<comment type="subcellular location">
    <subcellularLocation>
        <location evidence="1">Cell membrane</location>
        <topology evidence="1">Multi-pass membrane protein</topology>
    </subcellularLocation>
</comment>
<keyword evidence="5 6" id="KW-0472">Membrane</keyword>
<dbReference type="InterPro" id="IPR036259">
    <property type="entry name" value="MFS_trans_sf"/>
</dbReference>
<dbReference type="Pfam" id="PF07690">
    <property type="entry name" value="MFS_1"/>
    <property type="match status" value="1"/>
</dbReference>
<proteinExistence type="predicted"/>
<dbReference type="InterPro" id="IPR011701">
    <property type="entry name" value="MFS"/>
</dbReference>
<feature type="transmembrane region" description="Helical" evidence="6">
    <location>
        <begin position="58"/>
        <end position="82"/>
    </location>
</feature>
<feature type="transmembrane region" description="Helical" evidence="6">
    <location>
        <begin position="151"/>
        <end position="172"/>
    </location>
</feature>
<evidence type="ECO:0000313" key="9">
    <source>
        <dbReference type="Proteomes" id="UP000681341"/>
    </source>
</evidence>
<feature type="transmembrane region" description="Helical" evidence="6">
    <location>
        <begin position="385"/>
        <end position="404"/>
    </location>
</feature>
<feature type="transmembrane region" description="Helical" evidence="6">
    <location>
        <begin position="89"/>
        <end position="106"/>
    </location>
</feature>
<keyword evidence="3 6" id="KW-0812">Transmembrane</keyword>
<dbReference type="PANTHER" id="PTHR43385">
    <property type="entry name" value="RIBOFLAVIN TRANSPORTER RIBJ"/>
    <property type="match status" value="1"/>
</dbReference>
<dbReference type="CDD" id="cd17355">
    <property type="entry name" value="MFS_YcxA_like"/>
    <property type="match status" value="1"/>
</dbReference>
<comment type="caution">
    <text evidence="8">The sequence shown here is derived from an EMBL/GenBank/DDBJ whole genome shotgun (WGS) entry which is preliminary data.</text>
</comment>
<dbReference type="PANTHER" id="PTHR43385:SF1">
    <property type="entry name" value="RIBOFLAVIN TRANSPORTER RIBJ"/>
    <property type="match status" value="1"/>
</dbReference>
<evidence type="ECO:0000256" key="4">
    <source>
        <dbReference type="ARBA" id="ARBA00022989"/>
    </source>
</evidence>
<accession>A0ABS3U431</accession>
<evidence type="ECO:0000256" key="1">
    <source>
        <dbReference type="ARBA" id="ARBA00004651"/>
    </source>
</evidence>
<dbReference type="RefSeq" id="WP_208495801.1">
    <property type="nucleotide sequence ID" value="NZ_JAGFNP010000004.1"/>
</dbReference>
<dbReference type="PROSITE" id="PS50850">
    <property type="entry name" value="MFS"/>
    <property type="match status" value="1"/>
</dbReference>
<keyword evidence="2" id="KW-0813">Transport</keyword>
<feature type="transmembrane region" description="Helical" evidence="6">
    <location>
        <begin position="265"/>
        <end position="284"/>
    </location>
</feature>
<evidence type="ECO:0000259" key="7">
    <source>
        <dbReference type="PROSITE" id="PS50850"/>
    </source>
</evidence>
<organism evidence="8 9">
    <name type="scientific">Glycomyces niveus</name>
    <dbReference type="NCBI Taxonomy" id="2820287"/>
    <lineage>
        <taxon>Bacteria</taxon>
        <taxon>Bacillati</taxon>
        <taxon>Actinomycetota</taxon>
        <taxon>Actinomycetes</taxon>
        <taxon>Glycomycetales</taxon>
        <taxon>Glycomycetaceae</taxon>
        <taxon>Glycomyces</taxon>
    </lineage>
</organism>
<feature type="transmembrane region" description="Helical" evidence="6">
    <location>
        <begin position="112"/>
        <end position="130"/>
    </location>
</feature>
<evidence type="ECO:0000256" key="3">
    <source>
        <dbReference type="ARBA" id="ARBA00022692"/>
    </source>
</evidence>
<dbReference type="InterPro" id="IPR052983">
    <property type="entry name" value="MFS_Riboflavin_Transporter"/>
</dbReference>
<dbReference type="SUPFAM" id="SSF103473">
    <property type="entry name" value="MFS general substrate transporter"/>
    <property type="match status" value="1"/>
</dbReference>
<feature type="transmembrane region" description="Helical" evidence="6">
    <location>
        <begin position="224"/>
        <end position="245"/>
    </location>
</feature>
<keyword evidence="4 6" id="KW-1133">Transmembrane helix</keyword>
<dbReference type="Proteomes" id="UP000681341">
    <property type="component" value="Unassembled WGS sequence"/>
</dbReference>
<dbReference type="Gene3D" id="1.20.1250.20">
    <property type="entry name" value="MFS general substrate transporter like domains"/>
    <property type="match status" value="1"/>
</dbReference>
<gene>
    <name evidence="8" type="ORF">J5V16_09170</name>
</gene>
<feature type="domain" description="Major facilitator superfamily (MFS) profile" evidence="7">
    <location>
        <begin position="22"/>
        <end position="410"/>
    </location>
</feature>
<reference evidence="8 9" key="1">
    <citation type="submission" date="2021-03" db="EMBL/GenBank/DDBJ databases">
        <title>Glycomyces sp. nov., a novel actinomycete isolated from soil.</title>
        <authorList>
            <person name="Yang X."/>
            <person name="Xu X."/>
        </authorList>
    </citation>
    <scope>NUCLEOTIDE SEQUENCE [LARGE SCALE GENOMIC DNA]</scope>
    <source>
        <strain evidence="8 9">NEAU-S30</strain>
    </source>
</reference>
<evidence type="ECO:0000256" key="6">
    <source>
        <dbReference type="SAM" id="Phobius"/>
    </source>
</evidence>
<evidence type="ECO:0000256" key="5">
    <source>
        <dbReference type="ARBA" id="ARBA00023136"/>
    </source>
</evidence>
<sequence>MRATESDTGPLERAALPRVPRRVLVALCATQITSWGVLFYALPVLLADITADTGWSTAAVMGAFSIGLAASALAGIAVGHLLDRRGPRLVMTAGSVTAVAAVAGIATAPNLWWFTAAWVLSGIAQAAVLYKPAFAAITVWYGPHRVRALTILTLAGGLASTVYAPFTAFLAGRFDWRGSYLVLAAILAVLTIPAHAIALDPPWPGHRPHDETGEERTPGLDRRAIIASPAFIALAAAIALGAFAMGTSNLYLVPLMTGRGMDTTTAAWALGLCGAGQLLGRVAYAPIAARTGPTARAVAIIGTGAAMLLATALIAGPVALVFATVIILGATRGAFTLLDATVITDRWGPHGYGTLHGILTAPATIAVALSPWAGAQLAALTGGNASMFALLAGLTAVAAVIVLVEGLGARRRLTPPVGPTP</sequence>
<keyword evidence="9" id="KW-1185">Reference proteome</keyword>
<name>A0ABS3U431_9ACTN</name>